<evidence type="ECO:0000313" key="4">
    <source>
        <dbReference type="Proteomes" id="UP000759131"/>
    </source>
</evidence>
<reference evidence="3" key="1">
    <citation type="submission" date="2020-11" db="EMBL/GenBank/DDBJ databases">
        <authorList>
            <person name="Tran Van P."/>
        </authorList>
    </citation>
    <scope>NUCLEOTIDE SEQUENCE</scope>
</reference>
<dbReference type="PROSITE" id="PS51257">
    <property type="entry name" value="PROKAR_LIPOPROTEIN"/>
    <property type="match status" value="1"/>
</dbReference>
<organism evidence="3">
    <name type="scientific">Medioppia subpectinata</name>
    <dbReference type="NCBI Taxonomy" id="1979941"/>
    <lineage>
        <taxon>Eukaryota</taxon>
        <taxon>Metazoa</taxon>
        <taxon>Ecdysozoa</taxon>
        <taxon>Arthropoda</taxon>
        <taxon>Chelicerata</taxon>
        <taxon>Arachnida</taxon>
        <taxon>Acari</taxon>
        <taxon>Acariformes</taxon>
        <taxon>Sarcoptiformes</taxon>
        <taxon>Oribatida</taxon>
        <taxon>Brachypylina</taxon>
        <taxon>Oppioidea</taxon>
        <taxon>Oppiidae</taxon>
        <taxon>Medioppia</taxon>
    </lineage>
</organism>
<feature type="disulfide bond" evidence="1">
    <location>
        <begin position="34"/>
        <end position="52"/>
    </location>
</feature>
<feature type="repeat" description="TNFR-Cys" evidence="1">
    <location>
        <begin position="12"/>
        <end position="52"/>
    </location>
</feature>
<dbReference type="Proteomes" id="UP000759131">
    <property type="component" value="Unassembled WGS sequence"/>
</dbReference>
<dbReference type="InterPro" id="IPR001368">
    <property type="entry name" value="TNFR/NGFR_Cys_rich_reg"/>
</dbReference>
<sequence>MDRGSRNTVCRKCPPGTFSGVQTGTIGCILCTKCNSDEVMLEECSGVHDSICIDQNRHQIIDCNLQSLAIAPAVQLRNIVGNKVRVKSSNYGLEVILFVLLLRLNPNAHRLRGAKRAEKMLE</sequence>
<evidence type="ECO:0000256" key="1">
    <source>
        <dbReference type="PROSITE-ProRule" id="PRU00206"/>
    </source>
</evidence>
<dbReference type="PROSITE" id="PS50050">
    <property type="entry name" value="TNFR_NGFR_2"/>
    <property type="match status" value="1"/>
</dbReference>
<dbReference type="Pfam" id="PF00020">
    <property type="entry name" value="TNFR_c6"/>
    <property type="match status" value="1"/>
</dbReference>
<dbReference type="EMBL" id="OC854640">
    <property type="protein sequence ID" value="CAD7619841.1"/>
    <property type="molecule type" value="Genomic_DNA"/>
</dbReference>
<name>A0A7R9KBC6_9ACAR</name>
<dbReference type="EMBL" id="CAJPIZ010000065">
    <property type="protein sequence ID" value="CAG2100271.1"/>
    <property type="molecule type" value="Genomic_DNA"/>
</dbReference>
<dbReference type="SMART" id="SM00208">
    <property type="entry name" value="TNFR"/>
    <property type="match status" value="1"/>
</dbReference>
<dbReference type="Gene3D" id="2.10.50.10">
    <property type="entry name" value="Tumor Necrosis Factor Receptor, subunit A, domain 2"/>
    <property type="match status" value="1"/>
</dbReference>
<feature type="domain" description="TNFR-Cys" evidence="2">
    <location>
        <begin position="12"/>
        <end position="52"/>
    </location>
</feature>
<proteinExistence type="predicted"/>
<evidence type="ECO:0000259" key="2">
    <source>
        <dbReference type="PROSITE" id="PS50050"/>
    </source>
</evidence>
<accession>A0A7R9KBC6</accession>
<feature type="disulfide bond" evidence="1">
    <location>
        <begin position="13"/>
        <end position="28"/>
    </location>
</feature>
<keyword evidence="1" id="KW-1015">Disulfide bond</keyword>
<feature type="disulfide bond" evidence="1">
    <location>
        <begin position="31"/>
        <end position="44"/>
    </location>
</feature>
<dbReference type="PROSITE" id="PS00652">
    <property type="entry name" value="TNFR_NGFR_1"/>
    <property type="match status" value="1"/>
</dbReference>
<keyword evidence="4" id="KW-1185">Reference proteome</keyword>
<dbReference type="OrthoDB" id="6509928at2759"/>
<dbReference type="AlphaFoldDB" id="A0A7R9KBC6"/>
<protein>
    <recommendedName>
        <fullName evidence="2">TNFR-Cys domain-containing protein</fullName>
    </recommendedName>
</protein>
<gene>
    <name evidence="3" type="ORF">OSB1V03_LOCUS339</name>
</gene>
<evidence type="ECO:0000313" key="3">
    <source>
        <dbReference type="EMBL" id="CAD7619841.1"/>
    </source>
</evidence>